<evidence type="ECO:0000313" key="2">
    <source>
        <dbReference type="EMBL" id="PPK70455.1"/>
    </source>
</evidence>
<comment type="caution">
    <text evidence="2">The sequence shown here is derived from an EMBL/GenBank/DDBJ whole genome shotgun (WGS) entry which is preliminary data.</text>
</comment>
<dbReference type="GO" id="GO:0003676">
    <property type="term" value="F:nucleic acid binding"/>
    <property type="evidence" value="ECO:0007669"/>
    <property type="project" value="InterPro"/>
</dbReference>
<keyword evidence="3" id="KW-1185">Reference proteome</keyword>
<protein>
    <recommendedName>
        <fullName evidence="1">Integration host factor-like helix-two turn-helix domain-containing protein</fullName>
    </recommendedName>
</protein>
<dbReference type="InterPro" id="IPR047806">
    <property type="entry name" value="IHF_actinobact"/>
</dbReference>
<dbReference type="AlphaFoldDB" id="A0A2S6GYY8"/>
<proteinExistence type="predicted"/>
<accession>A0A2S6GYY8</accession>
<gene>
    <name evidence="2" type="ORF">CLV40_102370</name>
</gene>
<dbReference type="Pfam" id="PF22525">
    <property type="entry name" value="H2TH_5"/>
    <property type="match status" value="1"/>
</dbReference>
<dbReference type="NCBIfam" id="NF041260">
    <property type="entry name" value="actino_IHF"/>
    <property type="match status" value="1"/>
</dbReference>
<organism evidence="2 3">
    <name type="scientific">Actinokineospora auranticolor</name>
    <dbReference type="NCBI Taxonomy" id="155976"/>
    <lineage>
        <taxon>Bacteria</taxon>
        <taxon>Bacillati</taxon>
        <taxon>Actinomycetota</taxon>
        <taxon>Actinomycetes</taxon>
        <taxon>Pseudonocardiales</taxon>
        <taxon>Pseudonocardiaceae</taxon>
        <taxon>Actinokineospora</taxon>
    </lineage>
</organism>
<dbReference type="SUPFAM" id="SSF46946">
    <property type="entry name" value="S13-like H2TH domain"/>
    <property type="match status" value="1"/>
</dbReference>
<evidence type="ECO:0000313" key="3">
    <source>
        <dbReference type="Proteomes" id="UP000239203"/>
    </source>
</evidence>
<feature type="domain" description="Integration host factor-like helix-two turn-helix" evidence="1">
    <location>
        <begin position="94"/>
        <end position="162"/>
    </location>
</feature>
<evidence type="ECO:0000259" key="1">
    <source>
        <dbReference type="Pfam" id="PF22525"/>
    </source>
</evidence>
<dbReference type="Gene3D" id="1.10.8.50">
    <property type="match status" value="1"/>
</dbReference>
<dbReference type="InterPro" id="IPR055201">
    <property type="entry name" value="IHF-like_H2TH"/>
</dbReference>
<name>A0A2S6GYY8_9PSEU</name>
<sequence length="165" mass="17393">MSGVCCPARCRLLVKGMAPPGRTVRLERGSQTAPVTVGSRDAPEPLLTRRCRGRVKKERITTLALPTLTPEQRADALAKAAEARKARSELLAQIKSGEKSIATVLGKAKEDKTIGKTKVAALLKAVPGLGAVKVAALLEQAGIDPDRRAAGLGDRQRSALIDALN</sequence>
<dbReference type="InterPro" id="IPR010979">
    <property type="entry name" value="Ribosomal_uS13-like_H2TH"/>
</dbReference>
<reference evidence="2 3" key="1">
    <citation type="submission" date="2018-02" db="EMBL/GenBank/DDBJ databases">
        <title>Genomic Encyclopedia of Archaeal and Bacterial Type Strains, Phase II (KMG-II): from individual species to whole genera.</title>
        <authorList>
            <person name="Goeker M."/>
        </authorList>
    </citation>
    <scope>NUCLEOTIDE SEQUENCE [LARGE SCALE GENOMIC DNA]</scope>
    <source>
        <strain evidence="2 3">YU 961-1</strain>
    </source>
</reference>
<dbReference type="EMBL" id="PTIX01000002">
    <property type="protein sequence ID" value="PPK70455.1"/>
    <property type="molecule type" value="Genomic_DNA"/>
</dbReference>
<dbReference type="Proteomes" id="UP000239203">
    <property type="component" value="Unassembled WGS sequence"/>
</dbReference>